<accession>A0AAV9IXQ1</accession>
<evidence type="ECO:0000256" key="1">
    <source>
        <dbReference type="SAM" id="MobiDB-lite"/>
    </source>
</evidence>
<dbReference type="Proteomes" id="UP001301350">
    <property type="component" value="Unassembled WGS sequence"/>
</dbReference>
<evidence type="ECO:0000313" key="2">
    <source>
        <dbReference type="EMBL" id="KAK4537088.1"/>
    </source>
</evidence>
<organism evidence="2 3">
    <name type="scientific">Cyanidium caldarium</name>
    <name type="common">Red alga</name>
    <dbReference type="NCBI Taxonomy" id="2771"/>
    <lineage>
        <taxon>Eukaryota</taxon>
        <taxon>Rhodophyta</taxon>
        <taxon>Bangiophyceae</taxon>
        <taxon>Cyanidiales</taxon>
        <taxon>Cyanidiaceae</taxon>
        <taxon>Cyanidium</taxon>
    </lineage>
</organism>
<comment type="caution">
    <text evidence="2">The sequence shown here is derived from an EMBL/GenBank/DDBJ whole genome shotgun (WGS) entry which is preliminary data.</text>
</comment>
<dbReference type="EMBL" id="JANCYW010000011">
    <property type="protein sequence ID" value="KAK4537088.1"/>
    <property type="molecule type" value="Genomic_DNA"/>
</dbReference>
<protein>
    <submittedName>
        <fullName evidence="2">Uncharacterized protein</fullName>
    </submittedName>
</protein>
<gene>
    <name evidence="2" type="ORF">CDCA_CDCA11G3113</name>
</gene>
<dbReference type="AlphaFoldDB" id="A0AAV9IXQ1"/>
<name>A0AAV9IXQ1_CYACA</name>
<feature type="region of interest" description="Disordered" evidence="1">
    <location>
        <begin position="1"/>
        <end position="32"/>
    </location>
</feature>
<reference evidence="2 3" key="1">
    <citation type="submission" date="2022-07" db="EMBL/GenBank/DDBJ databases">
        <title>Genome-wide signatures of adaptation to extreme environments.</title>
        <authorList>
            <person name="Cho C.H."/>
            <person name="Yoon H.S."/>
        </authorList>
    </citation>
    <scope>NUCLEOTIDE SEQUENCE [LARGE SCALE GENOMIC DNA]</scope>
    <source>
        <strain evidence="2 3">DBV 063 E5</strain>
    </source>
</reference>
<feature type="compositionally biased region" description="Polar residues" evidence="1">
    <location>
        <begin position="1"/>
        <end position="23"/>
    </location>
</feature>
<evidence type="ECO:0000313" key="3">
    <source>
        <dbReference type="Proteomes" id="UP001301350"/>
    </source>
</evidence>
<sequence length="113" mass="11627">MSTAVQWSSSPNESGEYAGTSSAGVRPARNALTPAVCHAPVRERRRGCSLEAGATGRKGSKPLLLDPRGVPRCVGLGAHCGDQVGPDDEILRQTEQQQGEVVGALAGGHVALV</sequence>
<keyword evidence="3" id="KW-1185">Reference proteome</keyword>
<proteinExistence type="predicted"/>